<organism evidence="3">
    <name type="scientific">Actinoplanes campanulatus</name>
    <dbReference type="NCBI Taxonomy" id="113559"/>
    <lineage>
        <taxon>Bacteria</taxon>
        <taxon>Bacillati</taxon>
        <taxon>Actinomycetota</taxon>
        <taxon>Actinomycetes</taxon>
        <taxon>Micromonosporales</taxon>
        <taxon>Micromonosporaceae</taxon>
        <taxon>Actinoplanes</taxon>
    </lineage>
</organism>
<proteinExistence type="predicted"/>
<accession>A0ABQ3WJV5</accession>
<protein>
    <recommendedName>
        <fullName evidence="2">SnoaL-like domain-containing protein</fullName>
    </recommendedName>
</protein>
<dbReference type="SUPFAM" id="SSF54427">
    <property type="entry name" value="NTF2-like"/>
    <property type="match status" value="1"/>
</dbReference>
<sequence length="213" mass="23115">MVVAGVGEHGGVIVFACPATEARAAIVSGVTVVSDDVGAERSRCHGEGLEQGPGGPRSRWGRRRRDHAGTDRRANRIYGCRMNATGIVEKALRAGREQDGEALAALMAPDGWIEWPFRPPGAPARVAGRERIREFLAGAKDLIRFDEYRNVVIHETTDPGVVIAEYDVEGTVVASGAPFRQTVIAVFRVRDGLIESYRDYIDPLPPLEVLNAT</sequence>
<dbReference type="InterPro" id="IPR037401">
    <property type="entry name" value="SnoaL-like"/>
</dbReference>
<dbReference type="Pfam" id="PF12680">
    <property type="entry name" value="SnoaL_2"/>
    <property type="match status" value="1"/>
</dbReference>
<dbReference type="Gene3D" id="3.10.450.50">
    <property type="match status" value="1"/>
</dbReference>
<gene>
    <name evidence="3" type="ORF">Aca07nite_38080</name>
</gene>
<evidence type="ECO:0000256" key="1">
    <source>
        <dbReference type="SAM" id="MobiDB-lite"/>
    </source>
</evidence>
<reference evidence="3" key="1">
    <citation type="submission" date="2021-01" db="EMBL/GenBank/DDBJ databases">
        <title>Whole genome shotgun sequence of Actinoplanes capillaceus NBRC 16408.</title>
        <authorList>
            <person name="Komaki H."/>
            <person name="Tamura T."/>
        </authorList>
    </citation>
    <scope>NUCLEOTIDE SEQUENCE [LARGE SCALE GENOMIC DNA]</scope>
    <source>
        <strain evidence="3">NBRC 16408</strain>
    </source>
</reference>
<evidence type="ECO:0000259" key="2">
    <source>
        <dbReference type="Pfam" id="PF12680"/>
    </source>
</evidence>
<dbReference type="CDD" id="cd00531">
    <property type="entry name" value="NTF2_like"/>
    <property type="match status" value="1"/>
</dbReference>
<dbReference type="InterPro" id="IPR032710">
    <property type="entry name" value="NTF2-like_dom_sf"/>
</dbReference>
<name>A0ABQ3WJV5_9ACTN</name>
<feature type="domain" description="SnoaL-like" evidence="2">
    <location>
        <begin position="88"/>
        <end position="195"/>
    </location>
</feature>
<dbReference type="EMBL" id="BOMF01000076">
    <property type="protein sequence ID" value="GID46533.1"/>
    <property type="molecule type" value="Genomic_DNA"/>
</dbReference>
<feature type="region of interest" description="Disordered" evidence="1">
    <location>
        <begin position="43"/>
        <end position="69"/>
    </location>
</feature>
<comment type="caution">
    <text evidence="3">The sequence shown here is derived from an EMBL/GenBank/DDBJ whole genome shotgun (WGS) entry which is preliminary data.</text>
</comment>
<evidence type="ECO:0000313" key="3">
    <source>
        <dbReference type="EMBL" id="GID46533.1"/>
    </source>
</evidence>